<proteinExistence type="predicted"/>
<accession>A0AAN7BST8</accession>
<feature type="region of interest" description="Disordered" evidence="1">
    <location>
        <begin position="76"/>
        <end position="124"/>
    </location>
</feature>
<protein>
    <submittedName>
        <fullName evidence="3">Uncharacterized protein</fullName>
    </submittedName>
</protein>
<feature type="compositionally biased region" description="Low complexity" evidence="1">
    <location>
        <begin position="98"/>
        <end position="107"/>
    </location>
</feature>
<keyword evidence="2" id="KW-1133">Transmembrane helix</keyword>
<reference evidence="3" key="2">
    <citation type="submission" date="2023-05" db="EMBL/GenBank/DDBJ databases">
        <authorList>
            <consortium name="Lawrence Berkeley National Laboratory"/>
            <person name="Steindorff A."/>
            <person name="Hensen N."/>
            <person name="Bonometti L."/>
            <person name="Westerberg I."/>
            <person name="Brannstrom I.O."/>
            <person name="Guillou S."/>
            <person name="Cros-Aarteil S."/>
            <person name="Calhoun S."/>
            <person name="Haridas S."/>
            <person name="Kuo A."/>
            <person name="Mondo S."/>
            <person name="Pangilinan J."/>
            <person name="Riley R."/>
            <person name="Labutti K."/>
            <person name="Andreopoulos B."/>
            <person name="Lipzen A."/>
            <person name="Chen C."/>
            <person name="Yanf M."/>
            <person name="Daum C."/>
            <person name="Ng V."/>
            <person name="Clum A."/>
            <person name="Ohm R."/>
            <person name="Martin F."/>
            <person name="Silar P."/>
            <person name="Natvig D."/>
            <person name="Lalanne C."/>
            <person name="Gautier V."/>
            <person name="Ament-Velasquez S.L."/>
            <person name="Kruys A."/>
            <person name="Hutchinson M.I."/>
            <person name="Powell A.J."/>
            <person name="Barry K."/>
            <person name="Miller A.N."/>
            <person name="Grigoriev I.V."/>
            <person name="Debuchy R."/>
            <person name="Gladieux P."/>
            <person name="Thoren M.H."/>
            <person name="Johannesson H."/>
        </authorList>
    </citation>
    <scope>NUCLEOTIDE SEQUENCE</scope>
    <source>
        <strain evidence="3">CBS 990.96</strain>
    </source>
</reference>
<sequence>MATIPTTVTIPATGNNPQGQPFSTQVTAILNYASPVADAAPVTSIEGYFVSYVGNPPANVRSIPVGEPVTIPFVPAPATTPPSPSTPLPGRPTPTTPTIPGHSGTTTGVEVPDPSQTGGLNPAKKETNGGAIAGAAIGGLVLGALIGFFIAMILYRKRQQKHNGSENGTYIVSSSVTESKGLHSVPPPAPAKDSGIQLDKFLLDATPDNEIARELHALGSLIQVHVENNYHMYPVKADPRQLALALKQLGLEDGQHSGIGGGSSLSAETIAALAIEPQTRYIALQHVISHVLFSSIDTSSRSRLSMLPAPVAAFLQSVAPTEGGRTNEEASAIALHQWRVLSTFLLHPSRSQRTPLPPSDNAVNAQAAGLANALDTFLGYFSSGDSGQQKSHLQAVIAETTKLGYVLLSQPSDWRFVHNDGAAARNNVAVVCAGLVKVTSRDGARYAAPLQVVAPVVVQV</sequence>
<reference evidence="3" key="1">
    <citation type="journal article" date="2023" name="Mol. Phylogenet. Evol.">
        <title>Genome-scale phylogeny and comparative genomics of the fungal order Sordariales.</title>
        <authorList>
            <person name="Hensen N."/>
            <person name="Bonometti L."/>
            <person name="Westerberg I."/>
            <person name="Brannstrom I.O."/>
            <person name="Guillou S."/>
            <person name="Cros-Aarteil S."/>
            <person name="Calhoun S."/>
            <person name="Haridas S."/>
            <person name="Kuo A."/>
            <person name="Mondo S."/>
            <person name="Pangilinan J."/>
            <person name="Riley R."/>
            <person name="LaButti K."/>
            <person name="Andreopoulos B."/>
            <person name="Lipzen A."/>
            <person name="Chen C."/>
            <person name="Yan M."/>
            <person name="Daum C."/>
            <person name="Ng V."/>
            <person name="Clum A."/>
            <person name="Steindorff A."/>
            <person name="Ohm R.A."/>
            <person name="Martin F."/>
            <person name="Silar P."/>
            <person name="Natvig D.O."/>
            <person name="Lalanne C."/>
            <person name="Gautier V."/>
            <person name="Ament-Velasquez S.L."/>
            <person name="Kruys A."/>
            <person name="Hutchinson M.I."/>
            <person name="Powell A.J."/>
            <person name="Barry K."/>
            <person name="Miller A.N."/>
            <person name="Grigoriev I.V."/>
            <person name="Debuchy R."/>
            <person name="Gladieux P."/>
            <person name="Hiltunen Thoren M."/>
            <person name="Johannesson H."/>
        </authorList>
    </citation>
    <scope>NUCLEOTIDE SEQUENCE</scope>
    <source>
        <strain evidence="3">CBS 990.96</strain>
    </source>
</reference>
<evidence type="ECO:0000313" key="4">
    <source>
        <dbReference type="Proteomes" id="UP001301958"/>
    </source>
</evidence>
<gene>
    <name evidence="3" type="ORF">QBC38DRAFT_135982</name>
</gene>
<feature type="transmembrane region" description="Helical" evidence="2">
    <location>
        <begin position="131"/>
        <end position="155"/>
    </location>
</feature>
<evidence type="ECO:0000313" key="3">
    <source>
        <dbReference type="EMBL" id="KAK4228837.1"/>
    </source>
</evidence>
<keyword evidence="4" id="KW-1185">Reference proteome</keyword>
<dbReference type="AlphaFoldDB" id="A0AAN7BST8"/>
<dbReference type="Proteomes" id="UP001301958">
    <property type="component" value="Unassembled WGS sequence"/>
</dbReference>
<name>A0AAN7BST8_9PEZI</name>
<keyword evidence="2" id="KW-0812">Transmembrane</keyword>
<keyword evidence="2" id="KW-0472">Membrane</keyword>
<organism evidence="3 4">
    <name type="scientific">Podospora fimiseda</name>
    <dbReference type="NCBI Taxonomy" id="252190"/>
    <lineage>
        <taxon>Eukaryota</taxon>
        <taxon>Fungi</taxon>
        <taxon>Dikarya</taxon>
        <taxon>Ascomycota</taxon>
        <taxon>Pezizomycotina</taxon>
        <taxon>Sordariomycetes</taxon>
        <taxon>Sordariomycetidae</taxon>
        <taxon>Sordariales</taxon>
        <taxon>Podosporaceae</taxon>
        <taxon>Podospora</taxon>
    </lineage>
</organism>
<comment type="caution">
    <text evidence="3">The sequence shown here is derived from an EMBL/GenBank/DDBJ whole genome shotgun (WGS) entry which is preliminary data.</text>
</comment>
<evidence type="ECO:0000256" key="1">
    <source>
        <dbReference type="SAM" id="MobiDB-lite"/>
    </source>
</evidence>
<evidence type="ECO:0000256" key="2">
    <source>
        <dbReference type="SAM" id="Phobius"/>
    </source>
</evidence>
<feature type="compositionally biased region" description="Pro residues" evidence="1">
    <location>
        <begin position="76"/>
        <end position="97"/>
    </location>
</feature>
<dbReference type="EMBL" id="MU865314">
    <property type="protein sequence ID" value="KAK4228837.1"/>
    <property type="molecule type" value="Genomic_DNA"/>
</dbReference>